<dbReference type="GO" id="GO:0032154">
    <property type="term" value="C:cleavage furrow"/>
    <property type="evidence" value="ECO:0007669"/>
    <property type="project" value="TreeGrafter"/>
</dbReference>
<dbReference type="GO" id="GO:0032266">
    <property type="term" value="F:phosphatidylinositol-3-phosphate binding"/>
    <property type="evidence" value="ECO:0007669"/>
    <property type="project" value="TreeGrafter"/>
</dbReference>
<name>A0A9P6K6C0_9FUNG</name>
<evidence type="ECO:0000313" key="2">
    <source>
        <dbReference type="EMBL" id="KAF9548353.1"/>
    </source>
</evidence>
<evidence type="ECO:0000313" key="3">
    <source>
        <dbReference type="Proteomes" id="UP000723463"/>
    </source>
</evidence>
<comment type="caution">
    <text evidence="2">The sequence shown here is derived from an EMBL/GenBank/DDBJ whole genome shotgun (WGS) entry which is preliminary data.</text>
</comment>
<protein>
    <submittedName>
        <fullName evidence="2">Uncharacterized protein</fullName>
    </submittedName>
</protein>
<evidence type="ECO:0000256" key="1">
    <source>
        <dbReference type="SAM" id="MobiDB-lite"/>
    </source>
</evidence>
<feature type="region of interest" description="Disordered" evidence="1">
    <location>
        <begin position="59"/>
        <end position="108"/>
    </location>
</feature>
<feature type="region of interest" description="Disordered" evidence="1">
    <location>
        <begin position="1"/>
        <end position="23"/>
    </location>
</feature>
<dbReference type="SUPFAM" id="SSF57845">
    <property type="entry name" value="B-box zinc-binding domain"/>
    <property type="match status" value="1"/>
</dbReference>
<accession>A0A9P6K6C0</accession>
<feature type="compositionally biased region" description="Polar residues" evidence="1">
    <location>
        <begin position="71"/>
        <end position="81"/>
    </location>
</feature>
<dbReference type="Proteomes" id="UP000723463">
    <property type="component" value="Unassembled WGS sequence"/>
</dbReference>
<dbReference type="GO" id="GO:0009838">
    <property type="term" value="P:abscission"/>
    <property type="evidence" value="ECO:0007669"/>
    <property type="project" value="TreeGrafter"/>
</dbReference>
<dbReference type="InterPro" id="IPR044553">
    <property type="entry name" value="Bbox1_ANCHR"/>
</dbReference>
<feature type="compositionally biased region" description="Low complexity" evidence="1">
    <location>
        <begin position="310"/>
        <end position="321"/>
    </location>
</feature>
<feature type="compositionally biased region" description="Gly residues" evidence="1">
    <location>
        <begin position="10"/>
        <end position="19"/>
    </location>
</feature>
<reference evidence="2" key="1">
    <citation type="journal article" date="2020" name="Fungal Divers.">
        <title>Resolving the Mortierellaceae phylogeny through synthesis of multi-gene phylogenetics and phylogenomics.</title>
        <authorList>
            <person name="Vandepol N."/>
            <person name="Liber J."/>
            <person name="Desiro A."/>
            <person name="Na H."/>
            <person name="Kennedy M."/>
            <person name="Barry K."/>
            <person name="Grigoriev I.V."/>
            <person name="Miller A.N."/>
            <person name="O'Donnell K."/>
            <person name="Stajich J.E."/>
            <person name="Bonito G."/>
        </authorList>
    </citation>
    <scope>NUCLEOTIDE SEQUENCE</scope>
    <source>
        <strain evidence="2">NRRL 2591</strain>
    </source>
</reference>
<keyword evidence="3" id="KW-1185">Reference proteome</keyword>
<sequence length="405" mass="44062">MSTNNNSNTPGGGGGGGEGAASDHALAERLAKLKEKGVAAMPCSDQDLALHFSKVFGHSPAATHLSPPPQEGQQYQWSQDGNTNTNSNNEKNTLNPGGSMPTDVLGSATSQKTMSSYFIPKDSVLDQDEIDKILADSEDLLVDGNDQDNLDFLDDLDTLSPDQKQELKTTLSINNNNNSNRKVGDEQELEDVTKDLEKTLSKFLQNHQPPASAFYDHHSHHNSSQYNDEGQESKQERAFGDQLDRMAGVSLSTDRGGFGGGGDDDEASRLITQLREEAQLESKYGNLDEAQMKDLHSRNENLQKGIQGLSSVRSNASKASSTDTDGLGPPPAAVGLDELRSGGIDDNENPDNWCCMCNEDATWTCPGCDSDHYCEECFRESHIGPEADWEMKKHRPRPFVKASAK</sequence>
<dbReference type="PANTHER" id="PTHR46603:SF1">
    <property type="entry name" value="ABSCISSION_NOCUT CHECKPOINT REGULATOR"/>
    <property type="match status" value="1"/>
</dbReference>
<dbReference type="AlphaFoldDB" id="A0A9P6K6C0"/>
<feature type="region of interest" description="Disordered" evidence="1">
    <location>
        <begin position="310"/>
        <end position="332"/>
    </location>
</feature>
<feature type="region of interest" description="Disordered" evidence="1">
    <location>
        <begin position="210"/>
        <end position="235"/>
    </location>
</feature>
<dbReference type="Pfam" id="PF22586">
    <property type="entry name" value="ANCHR-like_BBOX"/>
    <property type="match status" value="1"/>
</dbReference>
<proteinExistence type="predicted"/>
<feature type="compositionally biased region" description="Low complexity" evidence="1">
    <location>
        <begin position="82"/>
        <end position="95"/>
    </location>
</feature>
<dbReference type="GO" id="GO:0044878">
    <property type="term" value="P:mitotic cytokinesis checkpoint signaling"/>
    <property type="evidence" value="ECO:0007669"/>
    <property type="project" value="TreeGrafter"/>
</dbReference>
<dbReference type="CDD" id="cd19817">
    <property type="entry name" value="Bbox1_ANCHR-like"/>
    <property type="match status" value="1"/>
</dbReference>
<dbReference type="EMBL" id="JAAAXW010000031">
    <property type="protein sequence ID" value="KAF9548353.1"/>
    <property type="molecule type" value="Genomic_DNA"/>
</dbReference>
<gene>
    <name evidence="2" type="ORF">EC957_006849</name>
</gene>
<dbReference type="GO" id="GO:0030496">
    <property type="term" value="C:midbody"/>
    <property type="evidence" value="ECO:0007669"/>
    <property type="project" value="TreeGrafter"/>
</dbReference>
<dbReference type="PANTHER" id="PTHR46603">
    <property type="entry name" value="ABSCISSION/NOCUT CHECKPOINT REGULATOR"/>
    <property type="match status" value="1"/>
</dbReference>
<organism evidence="2 3">
    <name type="scientific">Mortierella hygrophila</name>
    <dbReference type="NCBI Taxonomy" id="979708"/>
    <lineage>
        <taxon>Eukaryota</taxon>
        <taxon>Fungi</taxon>
        <taxon>Fungi incertae sedis</taxon>
        <taxon>Mucoromycota</taxon>
        <taxon>Mortierellomycotina</taxon>
        <taxon>Mortierellomycetes</taxon>
        <taxon>Mortierellales</taxon>
        <taxon>Mortierellaceae</taxon>
        <taxon>Mortierella</taxon>
    </lineage>
</organism>